<dbReference type="AlphaFoldDB" id="A0A7R9PUJ3"/>
<dbReference type="GO" id="GO:0016829">
    <property type="term" value="F:lyase activity"/>
    <property type="evidence" value="ECO:0007669"/>
    <property type="project" value="UniProtKB-KW"/>
</dbReference>
<keyword evidence="9" id="KW-1185">Reference proteome</keyword>
<proteinExistence type="predicted"/>
<keyword evidence="3" id="KW-0460">Magnesium</keyword>
<dbReference type="SMART" id="SM00148">
    <property type="entry name" value="PLCXc"/>
    <property type="match status" value="1"/>
</dbReference>
<evidence type="ECO:0000256" key="4">
    <source>
        <dbReference type="ARBA" id="ARBA00023157"/>
    </source>
</evidence>
<protein>
    <recommendedName>
        <fullName evidence="7">Phosphatidylinositol-specific phospholipase C X domain-containing protein</fullName>
    </recommendedName>
</protein>
<dbReference type="PROSITE" id="PS50007">
    <property type="entry name" value="PIPLC_X_DOMAIN"/>
    <property type="match status" value="1"/>
</dbReference>
<dbReference type="EMBL" id="CAJPIZ010000592">
    <property type="protein sequence ID" value="CAG2101825.1"/>
    <property type="molecule type" value="Genomic_DNA"/>
</dbReference>
<keyword evidence="5" id="KW-0456">Lyase</keyword>
<evidence type="ECO:0000256" key="3">
    <source>
        <dbReference type="ARBA" id="ARBA00022842"/>
    </source>
</evidence>
<accession>A0A7R9PUJ3</accession>
<comment type="catalytic activity">
    <reaction evidence="1">
        <text>an N-(acyl)-sphingosylphosphoethanolamine = an N-(acyl)-sphingosyl-1,3-cyclic phosphate + ethanolamine</text>
        <dbReference type="Rhea" id="RHEA:60648"/>
        <dbReference type="ChEBI" id="CHEBI:57603"/>
        <dbReference type="ChEBI" id="CHEBI:143891"/>
        <dbReference type="ChEBI" id="CHEBI:143892"/>
    </reaction>
</comment>
<evidence type="ECO:0000313" key="8">
    <source>
        <dbReference type="EMBL" id="CAD7621395.1"/>
    </source>
</evidence>
<reference evidence="8" key="1">
    <citation type="submission" date="2020-11" db="EMBL/GenBank/DDBJ databases">
        <authorList>
            <person name="Tran Van P."/>
        </authorList>
    </citation>
    <scope>NUCLEOTIDE SEQUENCE</scope>
</reference>
<dbReference type="Pfam" id="PF00388">
    <property type="entry name" value="PI-PLC-X"/>
    <property type="match status" value="1"/>
</dbReference>
<dbReference type="GO" id="GO:0046872">
    <property type="term" value="F:metal ion binding"/>
    <property type="evidence" value="ECO:0007669"/>
    <property type="project" value="UniProtKB-KW"/>
</dbReference>
<feature type="compositionally biased region" description="Basic and acidic residues" evidence="6">
    <location>
        <begin position="1"/>
        <end position="10"/>
    </location>
</feature>
<dbReference type="GO" id="GO:0006629">
    <property type="term" value="P:lipid metabolic process"/>
    <property type="evidence" value="ECO:0007669"/>
    <property type="project" value="InterPro"/>
</dbReference>
<evidence type="ECO:0000313" key="9">
    <source>
        <dbReference type="Proteomes" id="UP000759131"/>
    </source>
</evidence>
<evidence type="ECO:0000256" key="1">
    <source>
        <dbReference type="ARBA" id="ARBA00000110"/>
    </source>
</evidence>
<dbReference type="EMBL" id="OC855167">
    <property type="protein sequence ID" value="CAD7621395.1"/>
    <property type="molecule type" value="Genomic_DNA"/>
</dbReference>
<evidence type="ECO:0000256" key="6">
    <source>
        <dbReference type="SAM" id="MobiDB-lite"/>
    </source>
</evidence>
<dbReference type="InterPro" id="IPR000909">
    <property type="entry name" value="PLipase_C_PInositol-sp_X_dom"/>
</dbReference>
<feature type="region of interest" description="Disordered" evidence="6">
    <location>
        <begin position="1"/>
        <end position="33"/>
    </location>
</feature>
<sequence length="351" mass="40180">MMTKSGEKSPKKNGVNAPAVADEVDGPLLHSDAPPGELSTWMTNISPTLYDTPIWKLTIPGSHDSGSYGLSVDLGVSPDRPDLQRNIFVRLFKCFSLPTIHRWTKTQSLDITGQLAAGIRYIDIRTASKVDDNNLYFCHGLYGPQVVDMLHQINAFLQQNQREIVFIDFQHFYRLSDDDHKQLTTKIMEIFGRKLVPYSSQLLMDRITLRYLWDKRQQVFVYYRNETGRMEAPVLWPSRCLPNPWANTMSREKLTSFLDTNISGRPPNSMYVTQGILTPSNRYVGLHFYSSLRWDLADACNQCLTKWLEDKSAGTKGPNIVMSDFVEWNGYEIPLKTVKLNEKLALNAYKN</sequence>
<dbReference type="SUPFAM" id="SSF51695">
    <property type="entry name" value="PLC-like phosphodiesterases"/>
    <property type="match status" value="1"/>
</dbReference>
<dbReference type="Proteomes" id="UP000759131">
    <property type="component" value="Unassembled WGS sequence"/>
</dbReference>
<dbReference type="InterPro" id="IPR042158">
    <property type="entry name" value="PLCXD1/2/3"/>
</dbReference>
<evidence type="ECO:0000259" key="7">
    <source>
        <dbReference type="SMART" id="SM00148"/>
    </source>
</evidence>
<feature type="domain" description="Phosphatidylinositol-specific phospholipase C X" evidence="7">
    <location>
        <begin position="48"/>
        <end position="224"/>
    </location>
</feature>
<dbReference type="InterPro" id="IPR051057">
    <property type="entry name" value="PI-PLC_domain"/>
</dbReference>
<evidence type="ECO:0000256" key="2">
    <source>
        <dbReference type="ARBA" id="ARBA00022723"/>
    </source>
</evidence>
<dbReference type="Gene3D" id="3.20.20.190">
    <property type="entry name" value="Phosphatidylinositol (PI) phosphodiesterase"/>
    <property type="match status" value="1"/>
</dbReference>
<keyword evidence="4" id="KW-1015">Disulfide bond</keyword>
<dbReference type="CDD" id="cd08616">
    <property type="entry name" value="PI-PLCXD1c"/>
    <property type="match status" value="1"/>
</dbReference>
<name>A0A7R9PUJ3_9ACAR</name>
<keyword evidence="2" id="KW-0479">Metal-binding</keyword>
<dbReference type="PANTHER" id="PTHR13593:SF113">
    <property type="entry name" value="SI:DKEY-266F7.9"/>
    <property type="match status" value="1"/>
</dbReference>
<gene>
    <name evidence="8" type="ORF">OSB1V03_LOCUS1866</name>
</gene>
<dbReference type="PANTHER" id="PTHR13593">
    <property type="match status" value="1"/>
</dbReference>
<organism evidence="8">
    <name type="scientific">Medioppia subpectinata</name>
    <dbReference type="NCBI Taxonomy" id="1979941"/>
    <lineage>
        <taxon>Eukaryota</taxon>
        <taxon>Metazoa</taxon>
        <taxon>Ecdysozoa</taxon>
        <taxon>Arthropoda</taxon>
        <taxon>Chelicerata</taxon>
        <taxon>Arachnida</taxon>
        <taxon>Acari</taxon>
        <taxon>Acariformes</taxon>
        <taxon>Sarcoptiformes</taxon>
        <taxon>Oribatida</taxon>
        <taxon>Brachypylina</taxon>
        <taxon>Oppioidea</taxon>
        <taxon>Oppiidae</taxon>
        <taxon>Medioppia</taxon>
    </lineage>
</organism>
<dbReference type="GO" id="GO:0008081">
    <property type="term" value="F:phosphoric diester hydrolase activity"/>
    <property type="evidence" value="ECO:0007669"/>
    <property type="project" value="InterPro"/>
</dbReference>
<dbReference type="InterPro" id="IPR017946">
    <property type="entry name" value="PLC-like_Pdiesterase_TIM-brl"/>
</dbReference>
<dbReference type="OrthoDB" id="1046782at2759"/>
<evidence type="ECO:0000256" key="5">
    <source>
        <dbReference type="ARBA" id="ARBA00023239"/>
    </source>
</evidence>